<dbReference type="AlphaFoldDB" id="A0A0E9RBQ9"/>
<evidence type="ECO:0000313" key="2">
    <source>
        <dbReference type="EMBL" id="JAH26539.1"/>
    </source>
</evidence>
<name>A0A0E9RBQ9_ANGAN</name>
<dbReference type="EMBL" id="GBXM01082038">
    <property type="protein sequence ID" value="JAH26539.1"/>
    <property type="molecule type" value="Transcribed_RNA"/>
</dbReference>
<reference evidence="2" key="1">
    <citation type="submission" date="2014-11" db="EMBL/GenBank/DDBJ databases">
        <authorList>
            <person name="Amaro Gonzalez C."/>
        </authorList>
    </citation>
    <scope>NUCLEOTIDE SEQUENCE</scope>
</reference>
<keyword evidence="1" id="KW-1133">Transmembrane helix</keyword>
<feature type="transmembrane region" description="Helical" evidence="1">
    <location>
        <begin position="20"/>
        <end position="37"/>
    </location>
</feature>
<sequence>MYIYSFSVVGDTPRTTVRQSVFLAGVLQFTYASLLNFKRVAK</sequence>
<reference evidence="2" key="2">
    <citation type="journal article" date="2015" name="Fish Shellfish Immunol.">
        <title>Early steps in the European eel (Anguilla anguilla)-Vibrio vulnificus interaction in the gills: Role of the RtxA13 toxin.</title>
        <authorList>
            <person name="Callol A."/>
            <person name="Pajuelo D."/>
            <person name="Ebbesson L."/>
            <person name="Teles M."/>
            <person name="MacKenzie S."/>
            <person name="Amaro C."/>
        </authorList>
    </citation>
    <scope>NUCLEOTIDE SEQUENCE</scope>
</reference>
<organism evidence="2">
    <name type="scientific">Anguilla anguilla</name>
    <name type="common">European freshwater eel</name>
    <name type="synonym">Muraena anguilla</name>
    <dbReference type="NCBI Taxonomy" id="7936"/>
    <lineage>
        <taxon>Eukaryota</taxon>
        <taxon>Metazoa</taxon>
        <taxon>Chordata</taxon>
        <taxon>Craniata</taxon>
        <taxon>Vertebrata</taxon>
        <taxon>Euteleostomi</taxon>
        <taxon>Actinopterygii</taxon>
        <taxon>Neopterygii</taxon>
        <taxon>Teleostei</taxon>
        <taxon>Anguilliformes</taxon>
        <taxon>Anguillidae</taxon>
        <taxon>Anguilla</taxon>
    </lineage>
</organism>
<proteinExistence type="predicted"/>
<keyword evidence="1" id="KW-0812">Transmembrane</keyword>
<accession>A0A0E9RBQ9</accession>
<protein>
    <submittedName>
        <fullName evidence="2">Uncharacterized protein</fullName>
    </submittedName>
</protein>
<evidence type="ECO:0000256" key="1">
    <source>
        <dbReference type="SAM" id="Phobius"/>
    </source>
</evidence>
<keyword evidence="1" id="KW-0472">Membrane</keyword>